<protein>
    <recommendedName>
        <fullName evidence="3">ParB/Sulfiredoxin domain-containing protein</fullName>
    </recommendedName>
</protein>
<dbReference type="SUPFAM" id="SSF110849">
    <property type="entry name" value="ParB/Sulfiredoxin"/>
    <property type="match status" value="1"/>
</dbReference>
<keyword evidence="2" id="KW-1185">Reference proteome</keyword>
<organism evidence="1 2">
    <name type="scientific">Paenibacillus silagei</name>
    <dbReference type="NCBI Taxonomy" id="1670801"/>
    <lineage>
        <taxon>Bacteria</taxon>
        <taxon>Bacillati</taxon>
        <taxon>Bacillota</taxon>
        <taxon>Bacilli</taxon>
        <taxon>Bacillales</taxon>
        <taxon>Paenibacillaceae</taxon>
        <taxon>Paenibacillus</taxon>
    </lineage>
</organism>
<evidence type="ECO:0008006" key="3">
    <source>
        <dbReference type="Google" id="ProtNLM"/>
    </source>
</evidence>
<gene>
    <name evidence="1" type="ORF">J2Z70_003715</name>
</gene>
<dbReference type="EMBL" id="JAGGLV010000012">
    <property type="protein sequence ID" value="MBP2113554.1"/>
    <property type="molecule type" value="Genomic_DNA"/>
</dbReference>
<evidence type="ECO:0000313" key="1">
    <source>
        <dbReference type="EMBL" id="MBP2113554.1"/>
    </source>
</evidence>
<name>A0ABS4NU27_9BACL</name>
<evidence type="ECO:0000313" key="2">
    <source>
        <dbReference type="Proteomes" id="UP000773462"/>
    </source>
</evidence>
<comment type="caution">
    <text evidence="1">The sequence shown here is derived from an EMBL/GenBank/DDBJ whole genome shotgun (WGS) entry which is preliminary data.</text>
</comment>
<sequence>MIYGTAGCAMEYARRGAIHEWLQLFLRNDGKNVVLADGLLLEPRVYTGPVAVDITRFGIEEGAPSYLTELDEKARFFSIVESMTACYSKWDMPPLIVNYADGKFAINDGRHRNVALRRMNITHAPVVFWTSSEADQRYISEYLSEEGMEDI</sequence>
<dbReference type="Proteomes" id="UP000773462">
    <property type="component" value="Unassembled WGS sequence"/>
</dbReference>
<proteinExistence type="predicted"/>
<reference evidence="1 2" key="1">
    <citation type="submission" date="2021-03" db="EMBL/GenBank/DDBJ databases">
        <title>Genomic Encyclopedia of Type Strains, Phase IV (KMG-IV): sequencing the most valuable type-strain genomes for metagenomic binning, comparative biology and taxonomic classification.</title>
        <authorList>
            <person name="Goeker M."/>
        </authorList>
    </citation>
    <scope>NUCLEOTIDE SEQUENCE [LARGE SCALE GENOMIC DNA]</scope>
    <source>
        <strain evidence="1 2">DSM 101953</strain>
    </source>
</reference>
<dbReference type="InterPro" id="IPR036086">
    <property type="entry name" value="ParB/Sulfiredoxin_sf"/>
</dbReference>
<accession>A0ABS4NU27</accession>